<dbReference type="Pfam" id="PF00078">
    <property type="entry name" value="RVT_1"/>
    <property type="match status" value="1"/>
</dbReference>
<reference evidence="4" key="2">
    <citation type="submission" date="2022-01" db="EMBL/GenBank/DDBJ databases">
        <authorList>
            <person name="Yamashiro T."/>
            <person name="Shiraishi A."/>
            <person name="Satake H."/>
            <person name="Nakayama K."/>
        </authorList>
    </citation>
    <scope>NUCLEOTIDE SEQUENCE</scope>
</reference>
<feature type="domain" description="Reverse transcriptase/retrotransposon-derived protein RNase H-like" evidence="3">
    <location>
        <begin position="514"/>
        <end position="561"/>
    </location>
</feature>
<feature type="region of interest" description="Disordered" evidence="1">
    <location>
        <begin position="127"/>
        <end position="204"/>
    </location>
</feature>
<name>A0ABQ5HRR4_9ASTR</name>
<dbReference type="Gene3D" id="3.30.70.270">
    <property type="match status" value="1"/>
</dbReference>
<dbReference type="PANTHER" id="PTHR24559:SF444">
    <property type="entry name" value="REVERSE TRANSCRIPTASE DOMAIN-CONTAINING PROTEIN"/>
    <property type="match status" value="1"/>
</dbReference>
<organism evidence="4 5">
    <name type="scientific">Tanacetum coccineum</name>
    <dbReference type="NCBI Taxonomy" id="301880"/>
    <lineage>
        <taxon>Eukaryota</taxon>
        <taxon>Viridiplantae</taxon>
        <taxon>Streptophyta</taxon>
        <taxon>Embryophyta</taxon>
        <taxon>Tracheophyta</taxon>
        <taxon>Spermatophyta</taxon>
        <taxon>Magnoliopsida</taxon>
        <taxon>eudicotyledons</taxon>
        <taxon>Gunneridae</taxon>
        <taxon>Pentapetalae</taxon>
        <taxon>asterids</taxon>
        <taxon>campanulids</taxon>
        <taxon>Asterales</taxon>
        <taxon>Asteraceae</taxon>
        <taxon>Asteroideae</taxon>
        <taxon>Anthemideae</taxon>
        <taxon>Anthemidinae</taxon>
        <taxon>Tanacetum</taxon>
    </lineage>
</organism>
<gene>
    <name evidence="4" type="ORF">Tco_1079402</name>
</gene>
<evidence type="ECO:0000313" key="5">
    <source>
        <dbReference type="Proteomes" id="UP001151760"/>
    </source>
</evidence>
<evidence type="ECO:0000256" key="1">
    <source>
        <dbReference type="SAM" id="MobiDB-lite"/>
    </source>
</evidence>
<accession>A0ABQ5HRR4</accession>
<keyword evidence="4" id="KW-0695">RNA-directed DNA polymerase</keyword>
<protein>
    <submittedName>
        <fullName evidence="4">Reverse transcriptase domain-containing protein</fullName>
    </submittedName>
</protein>
<dbReference type="SUPFAM" id="SSF56672">
    <property type="entry name" value="DNA/RNA polymerases"/>
    <property type="match status" value="1"/>
</dbReference>
<dbReference type="Pfam" id="PF17919">
    <property type="entry name" value="RT_RNaseH_2"/>
    <property type="match status" value="1"/>
</dbReference>
<evidence type="ECO:0000259" key="3">
    <source>
        <dbReference type="Pfam" id="PF17919"/>
    </source>
</evidence>
<sequence length="632" mass="72584">MVVKQWKMVKRREDRSGREKKKMDHSSGEKNGALTGSNTLVQTRGWETIIAQPWEDFKKLLMEEYCPDDEIQKLESEFWNHKMSVNRYIQGLALEIKANVTSSKTATIQGAVSMANRLTTNGIKDGIFKKKENNGDNKRSNNQFKNQGRNDKKRQGLEEQVQHQYASQHPKYAKCNFHHSRGNHPNPVLAIEGNRKQGNNGNQTRGRAFALGAAEAQQDLNIMAGKDWLSKLRAKIVCYEEIVQIPLSNGVILEVHGERPEGKLKQLKTMKADRLKLEDTPIVRNFPSIFPEDLPGLPPIRKVEFRIDLVPEATPIAKSPYRLAPTEMQELSSQFKELQDKGFIRPSSLPWGDPVLFVKKKYGTFYLRSGYHQLRVHKEDISKTAFRTRYEHFEFTVMPFGLTNAPAVFMDLMNGVCNPYLDKFVIVFIDDILIYLKFKEEHGVHLKLILELLEKEKMFRKFSKCEFWLHEVCFLGHVVNSKGIHMDPSKIEAVNNWNTPNRDSLISRTDRILQENAFQTLKDMLYDALILALLEGADDFVVYCDASNQCFGYVLMQRNKVRILEAQSEASKGFNTLAKMLRGLDKQFGRKDDGGLYFVERIWVPAFGNVRTLIMDEAHATKYSINPGADKM</sequence>
<dbReference type="InterPro" id="IPR053134">
    <property type="entry name" value="RNA-dir_DNA_polymerase"/>
</dbReference>
<keyword evidence="4" id="KW-0808">Transferase</keyword>
<evidence type="ECO:0000259" key="2">
    <source>
        <dbReference type="Pfam" id="PF00078"/>
    </source>
</evidence>
<dbReference type="CDD" id="cd01647">
    <property type="entry name" value="RT_LTR"/>
    <property type="match status" value="1"/>
</dbReference>
<dbReference type="InterPro" id="IPR000477">
    <property type="entry name" value="RT_dom"/>
</dbReference>
<keyword evidence="5" id="KW-1185">Reference proteome</keyword>
<feature type="compositionally biased region" description="Basic and acidic residues" evidence="1">
    <location>
        <begin position="127"/>
        <end position="139"/>
    </location>
</feature>
<dbReference type="InterPro" id="IPR041577">
    <property type="entry name" value="RT_RNaseH_2"/>
</dbReference>
<dbReference type="InterPro" id="IPR043128">
    <property type="entry name" value="Rev_trsase/Diguanyl_cyclase"/>
</dbReference>
<feature type="compositionally biased region" description="Basic and acidic residues" evidence="1">
    <location>
        <begin position="11"/>
        <end position="28"/>
    </location>
</feature>
<reference evidence="4" key="1">
    <citation type="journal article" date="2022" name="Int. J. Mol. Sci.">
        <title>Draft Genome of Tanacetum Coccineum: Genomic Comparison of Closely Related Tanacetum-Family Plants.</title>
        <authorList>
            <person name="Yamashiro T."/>
            <person name="Shiraishi A."/>
            <person name="Nakayama K."/>
            <person name="Satake H."/>
        </authorList>
    </citation>
    <scope>NUCLEOTIDE SEQUENCE</scope>
</reference>
<feature type="domain" description="Reverse transcriptase" evidence="2">
    <location>
        <begin position="367"/>
        <end position="478"/>
    </location>
</feature>
<dbReference type="InterPro" id="IPR043502">
    <property type="entry name" value="DNA/RNA_pol_sf"/>
</dbReference>
<dbReference type="Proteomes" id="UP001151760">
    <property type="component" value="Unassembled WGS sequence"/>
</dbReference>
<feature type="region of interest" description="Disordered" evidence="1">
    <location>
        <begin position="1"/>
        <end position="37"/>
    </location>
</feature>
<dbReference type="EMBL" id="BQNB010019933">
    <property type="protein sequence ID" value="GJT90557.1"/>
    <property type="molecule type" value="Genomic_DNA"/>
</dbReference>
<dbReference type="PANTHER" id="PTHR24559">
    <property type="entry name" value="TRANSPOSON TY3-I GAG-POL POLYPROTEIN"/>
    <property type="match status" value="1"/>
</dbReference>
<dbReference type="GO" id="GO:0003964">
    <property type="term" value="F:RNA-directed DNA polymerase activity"/>
    <property type="evidence" value="ECO:0007669"/>
    <property type="project" value="UniProtKB-KW"/>
</dbReference>
<keyword evidence="4" id="KW-0548">Nucleotidyltransferase</keyword>
<dbReference type="Gene3D" id="3.10.10.10">
    <property type="entry name" value="HIV Type 1 Reverse Transcriptase, subunit A, domain 1"/>
    <property type="match status" value="2"/>
</dbReference>
<feature type="compositionally biased region" description="Basic and acidic residues" evidence="1">
    <location>
        <begin position="148"/>
        <end position="161"/>
    </location>
</feature>
<evidence type="ECO:0000313" key="4">
    <source>
        <dbReference type="EMBL" id="GJT90557.1"/>
    </source>
</evidence>
<proteinExistence type="predicted"/>
<comment type="caution">
    <text evidence="4">The sequence shown here is derived from an EMBL/GenBank/DDBJ whole genome shotgun (WGS) entry which is preliminary data.</text>
</comment>